<dbReference type="CDD" id="cd00102">
    <property type="entry name" value="IPT"/>
    <property type="match status" value="1"/>
</dbReference>
<organism evidence="3 4">
    <name type="scientific">Petrolisthes manimaculis</name>
    <dbReference type="NCBI Taxonomy" id="1843537"/>
    <lineage>
        <taxon>Eukaryota</taxon>
        <taxon>Metazoa</taxon>
        <taxon>Ecdysozoa</taxon>
        <taxon>Arthropoda</taxon>
        <taxon>Crustacea</taxon>
        <taxon>Multicrustacea</taxon>
        <taxon>Malacostraca</taxon>
        <taxon>Eumalacostraca</taxon>
        <taxon>Eucarida</taxon>
        <taxon>Decapoda</taxon>
        <taxon>Pleocyemata</taxon>
        <taxon>Anomura</taxon>
        <taxon>Galatheoidea</taxon>
        <taxon>Porcellanidae</taxon>
        <taxon>Petrolisthes</taxon>
    </lineage>
</organism>
<evidence type="ECO:0000259" key="2">
    <source>
        <dbReference type="Pfam" id="PF01833"/>
    </source>
</evidence>
<dbReference type="Proteomes" id="UP001292094">
    <property type="component" value="Unassembled WGS sequence"/>
</dbReference>
<dbReference type="InterPro" id="IPR014756">
    <property type="entry name" value="Ig_E-set"/>
</dbReference>
<name>A0AAE1UDV6_9EUCA</name>
<dbReference type="InterPro" id="IPR002909">
    <property type="entry name" value="IPT_dom"/>
</dbReference>
<sequence>MYESASNSTLYGQLTSSELTCQPQTVYIGPMNASIYVTNEGPSVTDRAGLYVNSKDKLYQHHTYAVVESVSPYISSTKGGTLLTITGQGFSKDTTQVDVGGAACEVKDVTNTEITCITPSQDLTSPGSGEMGLLFELWRGEHFIDIENEDKDKWAALNSSHPSYESSVPIEMSHTVQIDTPSVGKYRGETEVEIIDIIYLLLTSSSIFKNMSLNCH</sequence>
<dbReference type="InterPro" id="IPR052387">
    <property type="entry name" value="Fibrocystin"/>
</dbReference>
<dbReference type="Pfam" id="PF01833">
    <property type="entry name" value="TIG"/>
    <property type="match status" value="1"/>
</dbReference>
<dbReference type="AlphaFoldDB" id="A0AAE1UDV6"/>
<proteinExistence type="predicted"/>
<dbReference type="Gene3D" id="2.60.40.10">
    <property type="entry name" value="Immunoglobulins"/>
    <property type="match status" value="1"/>
</dbReference>
<dbReference type="PANTHER" id="PTHR46769">
    <property type="entry name" value="POLYCYSTIC KIDNEY AND HEPATIC DISEASE 1 (AUTOSOMAL RECESSIVE)-LIKE 1"/>
    <property type="match status" value="1"/>
</dbReference>
<gene>
    <name evidence="3" type="ORF">Pmani_008476</name>
</gene>
<keyword evidence="4" id="KW-1185">Reference proteome</keyword>
<dbReference type="PANTHER" id="PTHR46769:SF2">
    <property type="entry name" value="FIBROCYSTIN-L ISOFORM 2 PRECURSOR-RELATED"/>
    <property type="match status" value="1"/>
</dbReference>
<reference evidence="3" key="1">
    <citation type="submission" date="2023-11" db="EMBL/GenBank/DDBJ databases">
        <title>Genome assemblies of two species of porcelain crab, Petrolisthes cinctipes and Petrolisthes manimaculis (Anomura: Porcellanidae).</title>
        <authorList>
            <person name="Angst P."/>
        </authorList>
    </citation>
    <scope>NUCLEOTIDE SEQUENCE</scope>
    <source>
        <strain evidence="3">PB745_02</strain>
        <tissue evidence="3">Gill</tissue>
    </source>
</reference>
<dbReference type="EMBL" id="JAWZYT010000649">
    <property type="protein sequence ID" value="KAK4320643.1"/>
    <property type="molecule type" value="Genomic_DNA"/>
</dbReference>
<evidence type="ECO:0000313" key="3">
    <source>
        <dbReference type="EMBL" id="KAK4320643.1"/>
    </source>
</evidence>
<dbReference type="SUPFAM" id="SSF81296">
    <property type="entry name" value="E set domains"/>
    <property type="match status" value="1"/>
</dbReference>
<evidence type="ECO:0000256" key="1">
    <source>
        <dbReference type="ARBA" id="ARBA00022729"/>
    </source>
</evidence>
<keyword evidence="1" id="KW-0732">Signal</keyword>
<dbReference type="InterPro" id="IPR013783">
    <property type="entry name" value="Ig-like_fold"/>
</dbReference>
<evidence type="ECO:0000313" key="4">
    <source>
        <dbReference type="Proteomes" id="UP001292094"/>
    </source>
</evidence>
<comment type="caution">
    <text evidence="3">The sequence shown here is derived from an EMBL/GenBank/DDBJ whole genome shotgun (WGS) entry which is preliminary data.</text>
</comment>
<feature type="domain" description="IPT/TIG" evidence="2">
    <location>
        <begin position="66"/>
        <end position="122"/>
    </location>
</feature>
<accession>A0AAE1UDV6</accession>
<protein>
    <recommendedName>
        <fullName evidence="2">IPT/TIG domain-containing protein</fullName>
    </recommendedName>
</protein>